<evidence type="ECO:0000313" key="3">
    <source>
        <dbReference type="EMBL" id="MBU9723278.1"/>
    </source>
</evidence>
<evidence type="ECO:0000313" key="2">
    <source>
        <dbReference type="EMBL" id="MBU9720962.1"/>
    </source>
</evidence>
<dbReference type="EMBL" id="JAHQCR010000024">
    <property type="protein sequence ID" value="MBU9720962.1"/>
    <property type="molecule type" value="Genomic_DNA"/>
</dbReference>
<comment type="caution">
    <text evidence="3">The sequence shown here is derived from an EMBL/GenBank/DDBJ whole genome shotgun (WGS) entry which is preliminary data.</text>
</comment>
<dbReference type="InterPro" id="IPR002514">
    <property type="entry name" value="Transposase_8"/>
</dbReference>
<evidence type="ECO:0000313" key="4">
    <source>
        <dbReference type="Proteomes" id="UP000790580"/>
    </source>
</evidence>
<proteinExistence type="predicted"/>
<dbReference type="Pfam" id="PF01527">
    <property type="entry name" value="HTH_Tnp_1"/>
    <property type="match status" value="1"/>
</dbReference>
<gene>
    <name evidence="2" type="ORF">KS407_05795</name>
    <name evidence="3" type="ORF">KS407_17820</name>
</gene>
<reference evidence="3 4" key="1">
    <citation type="submission" date="2021-06" db="EMBL/GenBank/DDBJ databases">
        <title>Bacillus sp. RD4P76, an endophyte from a halophyte.</title>
        <authorList>
            <person name="Sun J.-Q."/>
        </authorList>
    </citation>
    <scope>NUCLEOTIDE SEQUENCE [LARGE SCALE GENOMIC DNA]</scope>
    <source>
        <strain evidence="3 4">JCM 17098</strain>
    </source>
</reference>
<name>A0ABS6JXG0_9BACI</name>
<keyword evidence="4" id="KW-1185">Reference proteome</keyword>
<keyword evidence="1" id="KW-0175">Coiled coil</keyword>
<feature type="coiled-coil region" evidence="1">
    <location>
        <begin position="69"/>
        <end position="103"/>
    </location>
</feature>
<evidence type="ECO:0000256" key="1">
    <source>
        <dbReference type="SAM" id="Coils"/>
    </source>
</evidence>
<dbReference type="Proteomes" id="UP000790580">
    <property type="component" value="Unassembled WGS sequence"/>
</dbReference>
<dbReference type="Gene3D" id="1.10.10.60">
    <property type="entry name" value="Homeodomain-like"/>
    <property type="match status" value="1"/>
</dbReference>
<organism evidence="3 4">
    <name type="scientific">Evansella alkalicola</name>
    <dbReference type="NCBI Taxonomy" id="745819"/>
    <lineage>
        <taxon>Bacteria</taxon>
        <taxon>Bacillati</taxon>
        <taxon>Bacillota</taxon>
        <taxon>Bacilli</taxon>
        <taxon>Bacillales</taxon>
        <taxon>Bacillaceae</taxon>
        <taxon>Evansella</taxon>
    </lineage>
</organism>
<accession>A0ABS6JXG0</accession>
<sequence>MGEGCGPVSQKRYSQEYKEYVVKLVLEEGRKTTELAYELEISPKSVSRWVREAREELRSKSEGEEYVTPKELKKIKAEYEKQLREKEEENEILKKAMHIFTRNQE</sequence>
<protein>
    <submittedName>
        <fullName evidence="3">Transposase</fullName>
    </submittedName>
</protein>
<dbReference type="InterPro" id="IPR009057">
    <property type="entry name" value="Homeodomain-like_sf"/>
</dbReference>
<dbReference type="EMBL" id="JAHQCR010000075">
    <property type="protein sequence ID" value="MBU9723278.1"/>
    <property type="molecule type" value="Genomic_DNA"/>
</dbReference>
<dbReference type="SUPFAM" id="SSF46689">
    <property type="entry name" value="Homeodomain-like"/>
    <property type="match status" value="1"/>
</dbReference>